<dbReference type="Pfam" id="PF00756">
    <property type="entry name" value="Esterase"/>
    <property type="match status" value="1"/>
</dbReference>
<dbReference type="SUPFAM" id="SSF53474">
    <property type="entry name" value="alpha/beta-Hydrolases"/>
    <property type="match status" value="1"/>
</dbReference>
<dbReference type="AlphaFoldDB" id="A0A1G6HBP7"/>
<protein>
    <submittedName>
        <fullName evidence="1">Putative esterase</fullName>
    </submittedName>
</protein>
<dbReference type="RefSeq" id="WP_092435929.1">
    <property type="nucleotide sequence ID" value="NZ_FMYP01000008.1"/>
</dbReference>
<accession>A0A1G6HBP7</accession>
<dbReference type="PANTHER" id="PTHR48098">
    <property type="entry name" value="ENTEROCHELIN ESTERASE-RELATED"/>
    <property type="match status" value="1"/>
</dbReference>
<name>A0A1G6HBP7_9BACT</name>
<keyword evidence="2" id="KW-1185">Reference proteome</keyword>
<dbReference type="OrthoDB" id="9803578at2"/>
<gene>
    <name evidence="1" type="ORF">SAMN05216323_100857</name>
</gene>
<organism evidence="1 2">
    <name type="scientific">Williamwhitmania taraxaci</name>
    <dbReference type="NCBI Taxonomy" id="1640674"/>
    <lineage>
        <taxon>Bacteria</taxon>
        <taxon>Pseudomonadati</taxon>
        <taxon>Bacteroidota</taxon>
        <taxon>Bacteroidia</taxon>
        <taxon>Bacteroidales</taxon>
        <taxon>Williamwhitmaniaceae</taxon>
        <taxon>Williamwhitmania</taxon>
    </lineage>
</organism>
<evidence type="ECO:0000313" key="2">
    <source>
        <dbReference type="Proteomes" id="UP000199452"/>
    </source>
</evidence>
<dbReference type="PANTHER" id="PTHR48098:SF6">
    <property type="entry name" value="FERRI-BACILLIBACTIN ESTERASE BESA"/>
    <property type="match status" value="1"/>
</dbReference>
<dbReference type="InterPro" id="IPR050583">
    <property type="entry name" value="Mycobacterial_A85_antigen"/>
</dbReference>
<dbReference type="Proteomes" id="UP000199452">
    <property type="component" value="Unassembled WGS sequence"/>
</dbReference>
<dbReference type="EMBL" id="FMYP01000008">
    <property type="protein sequence ID" value="SDB90856.1"/>
    <property type="molecule type" value="Genomic_DNA"/>
</dbReference>
<evidence type="ECO:0000313" key="1">
    <source>
        <dbReference type="EMBL" id="SDB90856.1"/>
    </source>
</evidence>
<proteinExistence type="predicted"/>
<dbReference type="PROSITE" id="PS51257">
    <property type="entry name" value="PROKAR_LIPOPROTEIN"/>
    <property type="match status" value="1"/>
</dbReference>
<sequence length="392" mass="43608">MRYTLLSLFLIACLSVQGCKKQNINQPIVPPILKSVSWSEVGASGAALTVVEKDIPSFQSTNLGNSRTLRILLPEYYYSDSVFIKVTVELETETTNPTRFYYALNGQPFILLPENRVIRVRNGQNTLRVYAVNSIQEKSEVIVLSDIVVNLSYKVLYVNDGQDISALNFKNTLANLYASRSIEKIIVVGIDASANRLNEYGTIDLDGNSVVCFSSAGQIGNRAKEYTAFLTEEVMPFINQNFRVATGAENTAIIGSSLGGLSAFNIAWMKPSLFGRVGAFSGSFWWRGKTGDNPTGQQINEARIMQYLVRSSTKRDGMKFWFEVGTNDETSDRDGDGIIDAIDDTRDLMLELTHLGYTEMDDCAYVLVAGGEHNQTTWSQVLDDFLIWCYGK</sequence>
<dbReference type="InterPro" id="IPR000801">
    <property type="entry name" value="Esterase-like"/>
</dbReference>
<dbReference type="Gene3D" id="3.40.50.1820">
    <property type="entry name" value="alpha/beta hydrolase"/>
    <property type="match status" value="1"/>
</dbReference>
<reference evidence="1 2" key="1">
    <citation type="submission" date="2016-09" db="EMBL/GenBank/DDBJ databases">
        <authorList>
            <person name="Capua I."/>
            <person name="De Benedictis P."/>
            <person name="Joannis T."/>
            <person name="Lombin L.H."/>
            <person name="Cattoli G."/>
        </authorList>
    </citation>
    <scope>NUCLEOTIDE SEQUENCE [LARGE SCALE GENOMIC DNA]</scope>
    <source>
        <strain evidence="1 2">A7P-90m</strain>
    </source>
</reference>
<dbReference type="STRING" id="1640674.SAMN05216323_100857"/>
<dbReference type="InterPro" id="IPR029058">
    <property type="entry name" value="AB_hydrolase_fold"/>
</dbReference>